<dbReference type="InterPro" id="IPR024395">
    <property type="entry name" value="CLASP_N_dom"/>
</dbReference>
<evidence type="ECO:0000259" key="1">
    <source>
        <dbReference type="SMART" id="SM01349"/>
    </source>
</evidence>
<dbReference type="GO" id="GO:0000226">
    <property type="term" value="P:microtubule cytoskeleton organization"/>
    <property type="evidence" value="ECO:0007669"/>
    <property type="project" value="TreeGrafter"/>
</dbReference>
<dbReference type="EMBL" id="JAGKHQ010000006">
    <property type="protein sequence ID" value="KAG7514908.1"/>
    <property type="molecule type" value="Genomic_DNA"/>
</dbReference>
<gene>
    <name evidence="2" type="ORF">JOB18_045277</name>
</gene>
<name>A0AAV6SBV3_SOLSE</name>
<dbReference type="Pfam" id="PF12348">
    <property type="entry name" value="CLASP_N"/>
    <property type="match status" value="1"/>
</dbReference>
<dbReference type="SMART" id="SM01349">
    <property type="entry name" value="TOG"/>
    <property type="match status" value="1"/>
</dbReference>
<keyword evidence="3" id="KW-1185">Reference proteome</keyword>
<sequence length="400" mass="45363">MHLFDDYLKTKRKVFFIPFSQQIWSHRAIGAISWDKEFIKVSCKESLKTELTSSISSAETHTPDELRAISLIRTPEYSPAPPNFTLNTRAFRLPVLMTKPTDKGETMVPAPPNVPQTKMIKAIPKLFKHTARAVSKPRKKPVTGSVYKPRTSTVRKELQPLLNPVESLSHCLQQMSSDDWRKKIIGMKIIQALTLHHPQTLKTKLHQVCSVLIQEVKNLRSAVACEAISTVGGLYVNLQTAMDQEVERTGKALLLSMAQNRAAFCKKQTSLALDAMVKNCSLTQIVNVLLNTGLMHPHAVVRASMAQHLHQVVERVGAARILTTERSFTDPFLRAVAKMSMDAAPDVRHHGQLMFQEMARQRDFMRQWEKIRPEDERLQLIKIINKVRRVKNGDSQSRLV</sequence>
<dbReference type="PANTHER" id="PTHR21567">
    <property type="entry name" value="CLASP"/>
    <property type="match status" value="1"/>
</dbReference>
<feature type="domain" description="TOG" evidence="1">
    <location>
        <begin position="160"/>
        <end position="393"/>
    </location>
</feature>
<dbReference type="AlphaFoldDB" id="A0AAV6SBV3"/>
<evidence type="ECO:0000313" key="2">
    <source>
        <dbReference type="EMBL" id="KAG7514908.1"/>
    </source>
</evidence>
<dbReference type="GO" id="GO:0005929">
    <property type="term" value="C:cilium"/>
    <property type="evidence" value="ECO:0007669"/>
    <property type="project" value="TreeGrafter"/>
</dbReference>
<proteinExistence type="predicted"/>
<reference evidence="2 3" key="1">
    <citation type="journal article" date="2021" name="Sci. Rep.">
        <title>Chromosome anchoring in Senegalese sole (Solea senegalensis) reveals sex-associated markers and genome rearrangements in flatfish.</title>
        <authorList>
            <person name="Guerrero-Cozar I."/>
            <person name="Gomez-Garrido J."/>
            <person name="Berbel C."/>
            <person name="Martinez-Blanch J.F."/>
            <person name="Alioto T."/>
            <person name="Claros M.G."/>
            <person name="Gagnaire P.A."/>
            <person name="Manchado M."/>
        </authorList>
    </citation>
    <scope>NUCLEOTIDE SEQUENCE [LARGE SCALE GENOMIC DNA]</scope>
    <source>
        <strain evidence="2">Sse05_10M</strain>
    </source>
</reference>
<dbReference type="InterPro" id="IPR034085">
    <property type="entry name" value="TOG"/>
</dbReference>
<dbReference type="Proteomes" id="UP000693946">
    <property type="component" value="Linkage Group LG14"/>
</dbReference>
<organism evidence="2 3">
    <name type="scientific">Solea senegalensis</name>
    <name type="common">Senegalese sole</name>
    <dbReference type="NCBI Taxonomy" id="28829"/>
    <lineage>
        <taxon>Eukaryota</taxon>
        <taxon>Metazoa</taxon>
        <taxon>Chordata</taxon>
        <taxon>Craniata</taxon>
        <taxon>Vertebrata</taxon>
        <taxon>Euteleostomi</taxon>
        <taxon>Actinopterygii</taxon>
        <taxon>Neopterygii</taxon>
        <taxon>Teleostei</taxon>
        <taxon>Neoteleostei</taxon>
        <taxon>Acanthomorphata</taxon>
        <taxon>Carangaria</taxon>
        <taxon>Pleuronectiformes</taxon>
        <taxon>Pleuronectoidei</taxon>
        <taxon>Soleidae</taxon>
        <taxon>Solea</taxon>
    </lineage>
</organism>
<evidence type="ECO:0000313" key="3">
    <source>
        <dbReference type="Proteomes" id="UP000693946"/>
    </source>
</evidence>
<dbReference type="GO" id="GO:0008017">
    <property type="term" value="F:microtubule binding"/>
    <property type="evidence" value="ECO:0007669"/>
    <property type="project" value="TreeGrafter"/>
</dbReference>
<comment type="caution">
    <text evidence="2">The sequence shown here is derived from an EMBL/GenBank/DDBJ whole genome shotgun (WGS) entry which is preliminary data.</text>
</comment>
<dbReference type="PANTHER" id="PTHR21567:SF87">
    <property type="entry name" value="CRESCERIN-LIKE PROTEIN CHE-12"/>
    <property type="match status" value="1"/>
</dbReference>
<accession>A0AAV6SBV3</accession>
<protein>
    <submittedName>
        <fullName evidence="2">TOG array regulator of axonemal microtubules 1-like isoform X2</fullName>
    </submittedName>
</protein>
<dbReference type="GO" id="GO:0005881">
    <property type="term" value="C:cytoplasmic microtubule"/>
    <property type="evidence" value="ECO:0007669"/>
    <property type="project" value="TreeGrafter"/>
</dbReference>